<evidence type="ECO:0000259" key="6">
    <source>
        <dbReference type="PROSITE" id="PS50885"/>
    </source>
</evidence>
<dbReference type="AlphaFoldDB" id="A0A8J7TL58"/>
<organism evidence="7 8">
    <name type="scientific">Candidatus Obscuribacter phosphatis</name>
    <dbReference type="NCBI Taxonomy" id="1906157"/>
    <lineage>
        <taxon>Bacteria</taxon>
        <taxon>Bacillati</taxon>
        <taxon>Candidatus Melainabacteria</taxon>
        <taxon>Candidatus Obscuribacterales</taxon>
        <taxon>Candidatus Obscuribacteraceae</taxon>
        <taxon>Candidatus Obscuribacter</taxon>
    </lineage>
</organism>
<dbReference type="PANTHER" id="PTHR32089">
    <property type="entry name" value="METHYL-ACCEPTING CHEMOTAXIS PROTEIN MCPB"/>
    <property type="match status" value="1"/>
</dbReference>
<accession>A0A8J7TL58</accession>
<evidence type="ECO:0000259" key="5">
    <source>
        <dbReference type="PROSITE" id="PS50111"/>
    </source>
</evidence>
<dbReference type="GO" id="GO:0016020">
    <property type="term" value="C:membrane"/>
    <property type="evidence" value="ECO:0007669"/>
    <property type="project" value="InterPro"/>
</dbReference>
<dbReference type="Pfam" id="PF00672">
    <property type="entry name" value="HAMP"/>
    <property type="match status" value="1"/>
</dbReference>
<sequence>MTVFIGWEWWQISQAIGSITDYPNLGQLAPEALKAANTLKRDNLYLGIAYFLVISVTIYTTHKIKTFVAHEVVDPLQSLTSAAAKVGQGELNFPIPRFSDGDEIGSLTSAFDTMVTKLREDTSRITEAIDVLSSSVGQIVISTSQSAASSSQTAATVTETTVSAEEVRQTTMVATQKGRFVADLAQQAAQISLVGKNASEDTINQMTSVRHQMRAIANSMATLTDRSQAIADITASVDELSQQSNLLAVNASIEAARAGEMGKGFGVVAQEVKALSNQSKQATAEVRRILSDIQQAAAQAALSIEEGSRTVEVAVKQSAEAGRAIESLAHAVAESANAAAQIAAASQEQLTGIDQVVTAMQGIQEATKQHVLSSKQIDEAAKSLTAIQDVLETLVCKYKLR</sequence>
<evidence type="ECO:0000256" key="2">
    <source>
        <dbReference type="ARBA" id="ARBA00029447"/>
    </source>
</evidence>
<evidence type="ECO:0000256" key="1">
    <source>
        <dbReference type="ARBA" id="ARBA00023224"/>
    </source>
</evidence>
<evidence type="ECO:0000313" key="8">
    <source>
        <dbReference type="Proteomes" id="UP000664277"/>
    </source>
</evidence>
<dbReference type="SMART" id="SM00304">
    <property type="entry name" value="HAMP"/>
    <property type="match status" value="1"/>
</dbReference>
<dbReference type="PANTHER" id="PTHR32089:SF112">
    <property type="entry name" value="LYSOZYME-LIKE PROTEIN-RELATED"/>
    <property type="match status" value="1"/>
</dbReference>
<dbReference type="PROSITE" id="PS50111">
    <property type="entry name" value="CHEMOTAXIS_TRANSDUC_2"/>
    <property type="match status" value="1"/>
</dbReference>
<dbReference type="SUPFAM" id="SSF58104">
    <property type="entry name" value="Methyl-accepting chemotaxis protein (MCP) signaling domain"/>
    <property type="match status" value="1"/>
</dbReference>
<comment type="similarity">
    <text evidence="2">Belongs to the methyl-accepting chemotaxis (MCP) protein family.</text>
</comment>
<dbReference type="InterPro" id="IPR004089">
    <property type="entry name" value="MCPsignal_dom"/>
</dbReference>
<protein>
    <submittedName>
        <fullName evidence="7">Methyl-accepting chemotaxis protein</fullName>
    </submittedName>
</protein>
<feature type="domain" description="Methyl-accepting transducer" evidence="5">
    <location>
        <begin position="128"/>
        <end position="364"/>
    </location>
</feature>
<dbReference type="GO" id="GO:0007165">
    <property type="term" value="P:signal transduction"/>
    <property type="evidence" value="ECO:0007669"/>
    <property type="project" value="UniProtKB-KW"/>
</dbReference>
<keyword evidence="4" id="KW-1133">Transmembrane helix</keyword>
<dbReference type="CDD" id="cd06225">
    <property type="entry name" value="HAMP"/>
    <property type="match status" value="1"/>
</dbReference>
<dbReference type="EMBL" id="JAFLCK010000004">
    <property type="protein sequence ID" value="MBN8659631.1"/>
    <property type="molecule type" value="Genomic_DNA"/>
</dbReference>
<keyword evidence="4" id="KW-0472">Membrane</keyword>
<dbReference type="Gene3D" id="1.10.287.950">
    <property type="entry name" value="Methyl-accepting chemotaxis protein"/>
    <property type="match status" value="1"/>
</dbReference>
<evidence type="ECO:0000313" key="7">
    <source>
        <dbReference type="EMBL" id="MBN8659631.1"/>
    </source>
</evidence>
<keyword evidence="4" id="KW-0812">Transmembrane</keyword>
<reference evidence="7" key="1">
    <citation type="submission" date="2021-02" db="EMBL/GenBank/DDBJ databases">
        <title>Genome-Resolved Metagenomics of a Microbial Community Performing Photosynthetic Biological Nutrient Removal.</title>
        <authorList>
            <person name="Mcdaniel E.A."/>
        </authorList>
    </citation>
    <scope>NUCLEOTIDE SEQUENCE</scope>
    <source>
        <strain evidence="7">UWPOB_OBS1</strain>
    </source>
</reference>
<proteinExistence type="inferred from homology"/>
<feature type="domain" description="HAMP" evidence="6">
    <location>
        <begin position="70"/>
        <end position="123"/>
    </location>
</feature>
<dbReference type="Proteomes" id="UP000664277">
    <property type="component" value="Unassembled WGS sequence"/>
</dbReference>
<dbReference type="PROSITE" id="PS50885">
    <property type="entry name" value="HAMP"/>
    <property type="match status" value="1"/>
</dbReference>
<comment type="caution">
    <text evidence="7">The sequence shown here is derived from an EMBL/GenBank/DDBJ whole genome shotgun (WGS) entry which is preliminary data.</text>
</comment>
<dbReference type="InterPro" id="IPR003660">
    <property type="entry name" value="HAMP_dom"/>
</dbReference>
<keyword evidence="1 3" id="KW-0807">Transducer</keyword>
<dbReference type="Pfam" id="PF00015">
    <property type="entry name" value="MCPsignal"/>
    <property type="match status" value="1"/>
</dbReference>
<evidence type="ECO:0000256" key="4">
    <source>
        <dbReference type="SAM" id="Phobius"/>
    </source>
</evidence>
<dbReference type="SMART" id="SM00283">
    <property type="entry name" value="MA"/>
    <property type="match status" value="1"/>
</dbReference>
<feature type="transmembrane region" description="Helical" evidence="4">
    <location>
        <begin position="44"/>
        <end position="62"/>
    </location>
</feature>
<gene>
    <name evidence="7" type="ORF">J0M35_04665</name>
</gene>
<name>A0A8J7TL58_9BACT</name>
<evidence type="ECO:0000256" key="3">
    <source>
        <dbReference type="PROSITE-ProRule" id="PRU00284"/>
    </source>
</evidence>